<name>A0A895YDR5_9ACTN</name>
<dbReference type="AlphaFoldDB" id="A0A895YDR5"/>
<evidence type="ECO:0000256" key="1">
    <source>
        <dbReference type="SAM" id="Phobius"/>
    </source>
</evidence>
<feature type="transmembrane region" description="Helical" evidence="1">
    <location>
        <begin position="47"/>
        <end position="65"/>
    </location>
</feature>
<dbReference type="EMBL" id="CP070499">
    <property type="protein sequence ID" value="QSB14325.1"/>
    <property type="molecule type" value="Genomic_DNA"/>
</dbReference>
<organism evidence="2 3">
    <name type="scientific">Natronosporangium hydrolyticum</name>
    <dbReference type="NCBI Taxonomy" id="2811111"/>
    <lineage>
        <taxon>Bacteria</taxon>
        <taxon>Bacillati</taxon>
        <taxon>Actinomycetota</taxon>
        <taxon>Actinomycetes</taxon>
        <taxon>Micromonosporales</taxon>
        <taxon>Micromonosporaceae</taxon>
        <taxon>Natronosporangium</taxon>
    </lineage>
</organism>
<dbReference type="PANTHER" id="PTHR37309">
    <property type="entry name" value="SLR0284 PROTEIN"/>
    <property type="match status" value="1"/>
</dbReference>
<dbReference type="Pfam" id="PF04020">
    <property type="entry name" value="Phage_holin_4_2"/>
    <property type="match status" value="1"/>
</dbReference>
<dbReference type="Proteomes" id="UP000662857">
    <property type="component" value="Chromosome"/>
</dbReference>
<proteinExistence type="predicted"/>
<evidence type="ECO:0000313" key="2">
    <source>
        <dbReference type="EMBL" id="QSB14325.1"/>
    </source>
</evidence>
<feature type="transmembrane region" description="Helical" evidence="1">
    <location>
        <begin position="77"/>
        <end position="100"/>
    </location>
</feature>
<keyword evidence="1" id="KW-0472">Membrane</keyword>
<dbReference type="PANTHER" id="PTHR37309:SF1">
    <property type="entry name" value="SLR0284 PROTEIN"/>
    <property type="match status" value="1"/>
</dbReference>
<gene>
    <name evidence="2" type="ORF">JQS43_22960</name>
</gene>
<evidence type="ECO:0000313" key="3">
    <source>
        <dbReference type="Proteomes" id="UP000662857"/>
    </source>
</evidence>
<sequence>MKLLLRLLISAVALWVAALLFSANTISSVFGVDTRITLTDEQFSAGWFGTLVLVSVIFGVVNAVLQPIIRTIGCAAYTLTLGLIAIVVNGALLLLTAWISGVFGIGFEVENFLSAVLGALVIGVVSWLLNIFVRAK</sequence>
<accession>A0A895YDR5</accession>
<dbReference type="InterPro" id="IPR007165">
    <property type="entry name" value="Phage_holin_4_2"/>
</dbReference>
<keyword evidence="3" id="KW-1185">Reference proteome</keyword>
<dbReference type="KEGG" id="nhy:JQS43_22960"/>
<feature type="transmembrane region" description="Helical" evidence="1">
    <location>
        <begin position="112"/>
        <end position="133"/>
    </location>
</feature>
<keyword evidence="1" id="KW-0812">Transmembrane</keyword>
<reference evidence="2" key="1">
    <citation type="submission" date="2021-02" db="EMBL/GenBank/DDBJ databases">
        <title>Natrosporangium hydrolyticum gen. nov., sp. nov, a haloalkaliphilic actinobacterium from a soda solonchak soil.</title>
        <authorList>
            <person name="Sorokin D.Y."/>
            <person name="Khijniak T.V."/>
            <person name="Zakharycheva A.P."/>
            <person name="Boueva O.V."/>
            <person name="Ariskina E.V."/>
            <person name="Hahnke R.L."/>
            <person name="Bunk B."/>
            <person name="Sproer C."/>
            <person name="Schumann P."/>
            <person name="Evtushenko L.I."/>
            <person name="Kublanov I.V."/>
        </authorList>
    </citation>
    <scope>NUCLEOTIDE SEQUENCE</scope>
    <source>
        <strain evidence="2">DSM 106523</strain>
    </source>
</reference>
<keyword evidence="1" id="KW-1133">Transmembrane helix</keyword>
<dbReference type="RefSeq" id="WP_239676453.1">
    <property type="nucleotide sequence ID" value="NZ_CP070499.1"/>
</dbReference>
<protein>
    <submittedName>
        <fullName evidence="2">Phage holin family protein</fullName>
    </submittedName>
</protein>